<dbReference type="OrthoDB" id="79849at2"/>
<name>A0A1N6N0W5_9GAMM</name>
<feature type="coiled-coil region" evidence="2">
    <location>
        <begin position="561"/>
        <end position="588"/>
    </location>
</feature>
<keyword evidence="1" id="KW-1188">Viral release from host cell</keyword>
<dbReference type="Proteomes" id="UP000224871">
    <property type="component" value="Unassembled WGS sequence"/>
</dbReference>
<dbReference type="AlphaFoldDB" id="A0A1N6N0W5"/>
<reference evidence="7" key="2">
    <citation type="submission" date="2016-12" db="EMBL/GenBank/DDBJ databases">
        <authorList>
            <person name="Gaudriault S."/>
        </authorList>
    </citation>
    <scope>NUCLEOTIDE SEQUENCE [LARGE SCALE GENOMIC DNA]</scope>
    <source>
        <strain evidence="7">HGB1681 (deposited as PTA-6826 in the American Type Culture Collection)</strain>
    </source>
</reference>
<protein>
    <submittedName>
        <fullName evidence="5">Phage tail tape measure protein</fullName>
    </submittedName>
    <submittedName>
        <fullName evidence="6">Putative tapemeasure protein</fullName>
    </submittedName>
</protein>
<dbReference type="Pfam" id="PF10145">
    <property type="entry name" value="PhageMin_Tail"/>
    <property type="match status" value="1"/>
</dbReference>
<evidence type="ECO:0000313" key="7">
    <source>
        <dbReference type="Proteomes" id="UP000196435"/>
    </source>
</evidence>
<evidence type="ECO:0000313" key="6">
    <source>
        <dbReference type="EMBL" id="SIP74738.1"/>
    </source>
</evidence>
<evidence type="ECO:0000313" key="8">
    <source>
        <dbReference type="Proteomes" id="UP000224871"/>
    </source>
</evidence>
<keyword evidence="2" id="KW-0175">Coiled coil</keyword>
<keyword evidence="8" id="KW-1185">Reference proteome</keyword>
<dbReference type="InterPro" id="IPR010090">
    <property type="entry name" value="Phage_tape_meas"/>
</dbReference>
<dbReference type="PANTHER" id="PTHR37813">
    <property type="entry name" value="FELS-2 PROPHAGE PROTEIN"/>
    <property type="match status" value="1"/>
</dbReference>
<dbReference type="Proteomes" id="UP000196435">
    <property type="component" value="Unassembled WGS sequence"/>
</dbReference>
<feature type="coiled-coil region" evidence="2">
    <location>
        <begin position="414"/>
        <end position="441"/>
    </location>
</feature>
<evidence type="ECO:0000313" key="5">
    <source>
        <dbReference type="EMBL" id="PHM31287.1"/>
    </source>
</evidence>
<feature type="region of interest" description="Disordered" evidence="3">
    <location>
        <begin position="655"/>
        <end position="691"/>
    </location>
</feature>
<accession>A0A1N6N0W5</accession>
<reference evidence="6" key="1">
    <citation type="submission" date="2016-12" db="EMBL/GenBank/DDBJ databases">
        <authorList>
            <person name="Song W.-J."/>
            <person name="Kurnit D.M."/>
        </authorList>
    </citation>
    <scope>NUCLEOTIDE SEQUENCE [LARGE SCALE GENOMIC DNA]</scope>
    <source>
        <strain evidence="6">HGB1681</strain>
    </source>
</reference>
<dbReference type="PANTHER" id="PTHR37813:SF1">
    <property type="entry name" value="FELS-2 PROPHAGE PROTEIN"/>
    <property type="match status" value="1"/>
</dbReference>
<proteinExistence type="predicted"/>
<gene>
    <name evidence="5" type="ORF">Xinn_02833</name>
    <name evidence="6" type="ORF">XIS1_840007</name>
</gene>
<evidence type="ECO:0000256" key="2">
    <source>
        <dbReference type="SAM" id="Coils"/>
    </source>
</evidence>
<dbReference type="EMBL" id="FTLG01000230">
    <property type="protein sequence ID" value="SIP74738.1"/>
    <property type="molecule type" value="Genomic_DNA"/>
</dbReference>
<evidence type="ECO:0000256" key="3">
    <source>
        <dbReference type="SAM" id="MobiDB-lite"/>
    </source>
</evidence>
<evidence type="ECO:0000259" key="4">
    <source>
        <dbReference type="Pfam" id="PF10145"/>
    </source>
</evidence>
<sequence length="1118" mass="120154">MANLSSLTVGLLVNATSFKSQIADAYRYAGRESERFADKADKDGKKLKKTYSSLANQIASVSGKLALLTGTGFSLGSIITHTRKYGQALSDLSAITGATGAQLKQLNDDALRLGRTTEFGATGIAQALKLMASAKPELLKNTQALTQATEKAVVLAQASGVDLPEATKALALSLNQFGVSAAQADRYINVLAAGAKYGASEINETAQAIKNGGTMAAQAGISFETLNAAIQVLAKGGIKGAEAGVAIRNVVLALEKSTDKKLKPSVVGLEAALEHLKNKQLSTAQAATLFGRANLSAASQLVTGRRELGDLTLALTDTQVAYDQAAARANNLSADLDVLGKAFEVMAIKVGMGADGPLRTGVQGATNAVNALSENFNTVANVALHTLIPVMATKLTAGLRENISTWRATEKAMRNTAKQQADTARKTIEQANATITSTEAQRKHIKYLESTNRQHGIYVNYARDKNTLFRQETEAYKQREKATKALEVANRRLSFSYQALSRTMNFASSAWAMIGGSFGAAMLAGSAVLYFSNSVREAKVKVDSLKGSLVETIAQLQQLSKIKLEIRMDDLKEDIQLLEKEQKRLYGESARYSQKRQSDMEGIRDSGLGFLADWFDESPAEYEKHRRKNQGDLEDIAKDLAAKKESLKNAESILLSGKYDQPSKPDDNNQTPWTGEGGGSKGKGGQKEKSTTQIINQYQQLRFDIERAHSTSLGRILLNEKDVQRKLDDIAKSGLVSQSEIERLKALNAENHQKQRLELAERYAPAKALIRQEAEASKELKALYAERLLTEQEYLLASKTLNQTSVKDKLAEQARALAVPQLHLAGEVDPVIQLKNQLTEQTALYEAYYRNNRISKERFEQLTTAAGTRSRDAQLAAAKELYGAQGDFQRMQLNLLDVVEQRTGNALTGMLTGSKSFSESMRELSASLAQSIIQDLMRIAMQALITKAISGFFGGGGMANMGTQSLASAGGSMGSIGSGTTLTPAIWKSPIANAKGGVYQSADLSQYSGQIISSPTLFKFAKGGGLMGEAGPEAILPLKRGSDGRLGVETSGGTSNQTTNQVSIVIQSDGNHDVKTTSGFESAGQDIAKFIDQRFKTLLHKSLGQGGELSVAIKGGRR</sequence>
<feature type="domain" description="Phage tail tape measure protein" evidence="4">
    <location>
        <begin position="107"/>
        <end position="287"/>
    </location>
</feature>
<reference evidence="5 8" key="3">
    <citation type="journal article" date="2017" name="Nat. Microbiol.">
        <title>Natural product diversity associated with the nematode symbionts Photorhabdus and Xenorhabdus.</title>
        <authorList>
            <person name="Tobias N.J."/>
            <person name="Wolff H."/>
            <person name="Djahanschiri B."/>
            <person name="Grundmann F."/>
            <person name="Kronenwerth M."/>
            <person name="Shi Y.M."/>
            <person name="Simonyi S."/>
            <person name="Grun P."/>
            <person name="Shapiro-Ilan D."/>
            <person name="Pidot S.J."/>
            <person name="Stinear T.P."/>
            <person name="Ebersberger I."/>
            <person name="Bode H.B."/>
        </authorList>
    </citation>
    <scope>NUCLEOTIDE SEQUENCE [LARGE SCALE GENOMIC DNA]</scope>
    <source>
        <strain evidence="5 8">DSM 16336</strain>
    </source>
</reference>
<dbReference type="NCBIfam" id="TIGR01760">
    <property type="entry name" value="tape_meas_TP901"/>
    <property type="match status" value="1"/>
</dbReference>
<organism evidence="6 7">
    <name type="scientific">Xenorhabdus innexi</name>
    <dbReference type="NCBI Taxonomy" id="290109"/>
    <lineage>
        <taxon>Bacteria</taxon>
        <taxon>Pseudomonadati</taxon>
        <taxon>Pseudomonadota</taxon>
        <taxon>Gammaproteobacteria</taxon>
        <taxon>Enterobacterales</taxon>
        <taxon>Morganellaceae</taxon>
        <taxon>Xenorhabdus</taxon>
    </lineage>
</organism>
<dbReference type="RefSeq" id="WP_086954070.1">
    <property type="nucleotide sequence ID" value="NZ_CAWNQC010000236.1"/>
</dbReference>
<dbReference type="EMBL" id="NIBU01000039">
    <property type="protein sequence ID" value="PHM31287.1"/>
    <property type="molecule type" value="Genomic_DNA"/>
</dbReference>
<evidence type="ECO:0000256" key="1">
    <source>
        <dbReference type="ARBA" id="ARBA00022612"/>
    </source>
</evidence>